<name>A0A1D1ZA61_9ARAE</name>
<dbReference type="PANTHER" id="PTHR36807:SF2">
    <property type="entry name" value="PHOSPHOGLYCOLATE PHOSPHATASE"/>
    <property type="match status" value="1"/>
</dbReference>
<dbReference type="Pfam" id="PF12452">
    <property type="entry name" value="DUF3685"/>
    <property type="match status" value="2"/>
</dbReference>
<reference evidence="1" key="1">
    <citation type="submission" date="2015-07" db="EMBL/GenBank/DDBJ databases">
        <title>Transcriptome Assembly of Anthurium amnicola.</title>
        <authorList>
            <person name="Suzuki J."/>
        </authorList>
    </citation>
    <scope>NUCLEOTIDE SEQUENCE</scope>
</reference>
<organism evidence="1">
    <name type="scientific">Anthurium amnicola</name>
    <dbReference type="NCBI Taxonomy" id="1678845"/>
    <lineage>
        <taxon>Eukaryota</taxon>
        <taxon>Viridiplantae</taxon>
        <taxon>Streptophyta</taxon>
        <taxon>Embryophyta</taxon>
        <taxon>Tracheophyta</taxon>
        <taxon>Spermatophyta</taxon>
        <taxon>Magnoliopsida</taxon>
        <taxon>Liliopsida</taxon>
        <taxon>Araceae</taxon>
        <taxon>Pothoideae</taxon>
        <taxon>Potheae</taxon>
        <taxon>Anthurium</taxon>
    </lineage>
</organism>
<accession>A0A1D1ZA61</accession>
<dbReference type="InterPro" id="IPR022552">
    <property type="entry name" value="UPF_Ycf55"/>
</dbReference>
<sequence length="517" mass="59668">MAECTSLPSCTLPWLRRTHNKANVPIPKVLYSGVLERKLLCGKHELIGRLPLQKYNTGYPFICTGVKGGHHLKRNNLRRCWFGTLTNPENLTPSDWFPVMDELLLTVSIVLAYMAGVVPSRKSLFNARKKQVGQDIGVEDYTASGRAAERGSQTNASDSWSEVKRKLTDALDGFEHVGNLDKKVVDCENCSTNSSLSLFAIAKGPRLRLLWVTLQRLHNEVISTSQTYEVVSRDFWLSVSCQIIQRMIQPICMEWLEYELSLEKDKQDKELVAKAFKKLWENDSMLQRFKELGKAELYADLLFFLRFGFLSDGHNFGDRFLSEHGVDVLEDLVICLADGVSSMYLELISVDSNMTNEMNSLGLHLCFLSTRELQRIRNEVALKQWMQQNFESIVSMYEDRFDLFVLQTKCLQKPSQMEIQEHNWWQKFAFNKPKSDFLHYVWISQMHVHVKRTKELRALTGWRYYFSLFLELSDVAMPLFRVVFTKASNAVSFFLTSLIGRSLGLIYTGIRQSLGWR</sequence>
<gene>
    <name evidence="1" type="primary">sll1879_3</name>
    <name evidence="1" type="ORF">g.91210</name>
</gene>
<dbReference type="EMBL" id="GDJX01004184">
    <property type="protein sequence ID" value="JAT63752.1"/>
    <property type="molecule type" value="Transcribed_RNA"/>
</dbReference>
<dbReference type="AlphaFoldDB" id="A0A1D1ZA61"/>
<protein>
    <submittedName>
        <fullName evidence="1">Ycf55-like protein</fullName>
    </submittedName>
</protein>
<evidence type="ECO:0000313" key="1">
    <source>
        <dbReference type="EMBL" id="JAT63752.1"/>
    </source>
</evidence>
<dbReference type="PANTHER" id="PTHR36807">
    <property type="entry name" value="PHOSPHOGLYCOLATE PHOSPHATASE"/>
    <property type="match status" value="1"/>
</dbReference>
<proteinExistence type="predicted"/>